<evidence type="ECO:0000259" key="3">
    <source>
        <dbReference type="Pfam" id="PF00326"/>
    </source>
</evidence>
<dbReference type="Pfam" id="PF00326">
    <property type="entry name" value="Peptidase_S9"/>
    <property type="match status" value="1"/>
</dbReference>
<evidence type="ECO:0000313" key="4">
    <source>
        <dbReference type="EMBL" id="OWK37495.1"/>
    </source>
</evidence>
<feature type="domain" description="Peptidase S9 prolyl oligopeptidase catalytic" evidence="3">
    <location>
        <begin position="222"/>
        <end position="366"/>
    </location>
</feature>
<evidence type="ECO:0000256" key="1">
    <source>
        <dbReference type="ARBA" id="ARBA00022729"/>
    </source>
</evidence>
<feature type="signal peptide" evidence="2">
    <location>
        <begin position="1"/>
        <end position="24"/>
    </location>
</feature>
<dbReference type="SUPFAM" id="SSF53474">
    <property type="entry name" value="alpha/beta-Hydrolases"/>
    <property type="match status" value="1"/>
</dbReference>
<name>A0A225DM18_9BACT</name>
<keyword evidence="5" id="KW-1185">Reference proteome</keyword>
<dbReference type="PANTHER" id="PTHR43037:SF1">
    <property type="entry name" value="BLL1128 PROTEIN"/>
    <property type="match status" value="1"/>
</dbReference>
<dbReference type="OrthoDB" id="236649at2"/>
<dbReference type="GO" id="GO:0008236">
    <property type="term" value="F:serine-type peptidase activity"/>
    <property type="evidence" value="ECO:0007669"/>
    <property type="project" value="InterPro"/>
</dbReference>
<organism evidence="4 5">
    <name type="scientific">Fimbriiglobus ruber</name>
    <dbReference type="NCBI Taxonomy" id="1908690"/>
    <lineage>
        <taxon>Bacteria</taxon>
        <taxon>Pseudomonadati</taxon>
        <taxon>Planctomycetota</taxon>
        <taxon>Planctomycetia</taxon>
        <taxon>Gemmatales</taxon>
        <taxon>Gemmataceae</taxon>
        <taxon>Fimbriiglobus</taxon>
    </lineage>
</organism>
<dbReference type="InterPro" id="IPR050955">
    <property type="entry name" value="Plant_Biomass_Hydrol_Est"/>
</dbReference>
<dbReference type="Proteomes" id="UP000214646">
    <property type="component" value="Unassembled WGS sequence"/>
</dbReference>
<dbReference type="Gene3D" id="3.40.50.1820">
    <property type="entry name" value="alpha/beta hydrolase"/>
    <property type="match status" value="1"/>
</dbReference>
<reference evidence="5" key="1">
    <citation type="submission" date="2017-06" db="EMBL/GenBank/DDBJ databases">
        <title>Genome analysis of Fimbriiglobus ruber SP5, the first member of the order Planctomycetales with confirmed chitinolytic capability.</title>
        <authorList>
            <person name="Ravin N.V."/>
            <person name="Rakitin A.L."/>
            <person name="Ivanova A.A."/>
            <person name="Beletsky A.V."/>
            <person name="Kulichevskaya I.S."/>
            <person name="Mardanov A.V."/>
            <person name="Dedysh S.N."/>
        </authorList>
    </citation>
    <scope>NUCLEOTIDE SEQUENCE [LARGE SCALE GENOMIC DNA]</scope>
    <source>
        <strain evidence="5">SP5</strain>
    </source>
</reference>
<gene>
    <name evidence="4" type="ORF">FRUB_06615</name>
</gene>
<dbReference type="GO" id="GO:0006508">
    <property type="term" value="P:proteolysis"/>
    <property type="evidence" value="ECO:0007669"/>
    <property type="project" value="InterPro"/>
</dbReference>
<evidence type="ECO:0000256" key="2">
    <source>
        <dbReference type="SAM" id="SignalP"/>
    </source>
</evidence>
<protein>
    <recommendedName>
        <fullName evidence="3">Peptidase S9 prolyl oligopeptidase catalytic domain-containing protein</fullName>
    </recommendedName>
</protein>
<sequence length="681" mass="74989">MAARLKAGWIVVLFALTSVSTASADGPTDNNPAKVRPVPPKGITLSPADEHELMKGAAALRTEIRDLAALLRSTPALLDLLPDIEIYEKAVRYAVEYDEIFASADVVAAKELLKEGLLRASHLRFGKAPWTTATGLVVRGYRSKIDGSVQPYGLVIPAGFVPAGGQRYRLDFWWHGRGATLSEVNFLRQRRTSAGAFTPPGAIVVHPYGRYCNANKFAGEIDTLECLDHVRRHYPIDDSRVVARGFSMGGAACWQFAVHYPTLFCAAAPGAGFSETPEFLKVFQKEEVDAVWYEQKLWHWYNATDSARNLFNLPTVAYSGEVDSQKQAADAMAKALKAEGIELTHLIGPKTAHSYEPAAKAELNRRIDAIVEKGRDPLPAEIRFATYTLRYNQRGWITVDGLDKHWDKATVNASLQPATGCVLIQAEGATALTVRFPPGSVTTPMMRRFAFAPDEKPSDPLPLTSDRSLTAHFQRAGKKWRQTEAPAPDGLAKRPGLQGPIDDAFLDAFVMVAPTGKPLSEKAGKWATAEMARAVEHWRKQFRGDARVLKDADVSADDIAANNLVLWGDPKSNAVLARIADKLPIKWTKEGVAVGNKTYDVATHVPLLIYPNPLNPRKYVVINSGFTFREYDYLNNARQVPKLPDYAVVDLTTPPGTRYAGKIVRAGFFGEKWELLRDDGK</sequence>
<dbReference type="RefSeq" id="WP_088257404.1">
    <property type="nucleotide sequence ID" value="NZ_NIDE01000014.1"/>
</dbReference>
<accession>A0A225DM18</accession>
<feature type="chain" id="PRO_5012985472" description="Peptidase S9 prolyl oligopeptidase catalytic domain-containing protein" evidence="2">
    <location>
        <begin position="25"/>
        <end position="681"/>
    </location>
</feature>
<evidence type="ECO:0000313" key="5">
    <source>
        <dbReference type="Proteomes" id="UP000214646"/>
    </source>
</evidence>
<dbReference type="PANTHER" id="PTHR43037">
    <property type="entry name" value="UNNAMED PRODUCT-RELATED"/>
    <property type="match status" value="1"/>
</dbReference>
<dbReference type="AlphaFoldDB" id="A0A225DM18"/>
<comment type="caution">
    <text evidence="4">The sequence shown here is derived from an EMBL/GenBank/DDBJ whole genome shotgun (WGS) entry which is preliminary data.</text>
</comment>
<keyword evidence="1 2" id="KW-0732">Signal</keyword>
<dbReference type="InterPro" id="IPR029058">
    <property type="entry name" value="AB_hydrolase_fold"/>
</dbReference>
<dbReference type="EMBL" id="NIDE01000014">
    <property type="protein sequence ID" value="OWK37495.1"/>
    <property type="molecule type" value="Genomic_DNA"/>
</dbReference>
<proteinExistence type="predicted"/>
<dbReference type="InterPro" id="IPR001375">
    <property type="entry name" value="Peptidase_S9_cat"/>
</dbReference>